<keyword evidence="8" id="KW-0969">Cilium</keyword>
<evidence type="ECO:0000256" key="7">
    <source>
        <dbReference type="SAM" id="Phobius"/>
    </source>
</evidence>
<evidence type="ECO:0000313" key="9">
    <source>
        <dbReference type="Proteomes" id="UP001580346"/>
    </source>
</evidence>
<proteinExistence type="predicted"/>
<dbReference type="Proteomes" id="UP001580346">
    <property type="component" value="Unassembled WGS sequence"/>
</dbReference>
<reference evidence="8 9" key="1">
    <citation type="submission" date="2024-09" db="EMBL/GenBank/DDBJ databases">
        <title>Paenibacillus zeirhizospherea sp. nov., isolated from surface of the maize (Zea mays) roots in a horticulture field, Hungary.</title>
        <authorList>
            <person name="Marton D."/>
            <person name="Farkas M."/>
            <person name="Bedics A."/>
            <person name="Toth E."/>
            <person name="Tancsics A."/>
            <person name="Boka K."/>
            <person name="Maroti G."/>
            <person name="Kriszt B."/>
            <person name="Cserhati M."/>
        </authorList>
    </citation>
    <scope>NUCLEOTIDE SEQUENCE [LARGE SCALE GENOMIC DNA]</scope>
    <source>
        <strain evidence="8 9">KCTC 33519</strain>
    </source>
</reference>
<keyword evidence="4 7" id="KW-1133">Transmembrane helix</keyword>
<comment type="caution">
    <text evidence="8">The sequence shown here is derived from an EMBL/GenBank/DDBJ whole genome shotgun (WGS) entry which is preliminary data.</text>
</comment>
<feature type="transmembrane region" description="Helical" evidence="7">
    <location>
        <begin position="12"/>
        <end position="33"/>
    </location>
</feature>
<gene>
    <name evidence="8" type="ORF">ACE41H_07255</name>
</gene>
<evidence type="ECO:0000256" key="4">
    <source>
        <dbReference type="ARBA" id="ARBA00022989"/>
    </source>
</evidence>
<keyword evidence="8" id="KW-0966">Cell projection</keyword>
<evidence type="ECO:0000256" key="1">
    <source>
        <dbReference type="ARBA" id="ARBA00004236"/>
    </source>
</evidence>
<comment type="subcellular location">
    <subcellularLocation>
        <location evidence="1">Cell membrane</location>
    </subcellularLocation>
</comment>
<sequence length="173" mass="19425">MNGSEGIEGFSAWNAATVFIALAFIIVLILYLIRFLGKKNQSWFGSRSIRVLGGVGLAPNKSLQLVEIGSSIYLVGVGEEIRLIDKVSDPEEVERIVAALEQESTLRQGPLAPFIAKLSDKLRRKSHDRPEELEDEITFHELFESKLRQMPSRKDKLDKLRNEDNNTDRSGDA</sequence>
<dbReference type="EMBL" id="JBHHMI010000004">
    <property type="protein sequence ID" value="MFB5266581.1"/>
    <property type="molecule type" value="Genomic_DNA"/>
</dbReference>
<protein>
    <submittedName>
        <fullName evidence="8">Flagellar biosynthetic protein FliO</fullName>
    </submittedName>
</protein>
<dbReference type="InterPro" id="IPR022781">
    <property type="entry name" value="Flagellar_biosynth_FliO"/>
</dbReference>
<dbReference type="RefSeq" id="WP_375354371.1">
    <property type="nucleotide sequence ID" value="NZ_JBHHMI010000004.1"/>
</dbReference>
<evidence type="ECO:0000313" key="8">
    <source>
        <dbReference type="EMBL" id="MFB5266581.1"/>
    </source>
</evidence>
<keyword evidence="8" id="KW-0282">Flagellum</keyword>
<feature type="region of interest" description="Disordered" evidence="6">
    <location>
        <begin position="153"/>
        <end position="173"/>
    </location>
</feature>
<name>A0ABV5AQV9_9BACL</name>
<evidence type="ECO:0000256" key="3">
    <source>
        <dbReference type="ARBA" id="ARBA00022692"/>
    </source>
</evidence>
<evidence type="ECO:0000256" key="5">
    <source>
        <dbReference type="ARBA" id="ARBA00023136"/>
    </source>
</evidence>
<evidence type="ECO:0000256" key="6">
    <source>
        <dbReference type="SAM" id="MobiDB-lite"/>
    </source>
</evidence>
<keyword evidence="5 7" id="KW-0472">Membrane</keyword>
<dbReference type="Pfam" id="PF04347">
    <property type="entry name" value="FliO"/>
    <property type="match status" value="1"/>
</dbReference>
<evidence type="ECO:0000256" key="2">
    <source>
        <dbReference type="ARBA" id="ARBA00022475"/>
    </source>
</evidence>
<accession>A0ABV5AQV9</accession>
<keyword evidence="3 7" id="KW-0812">Transmembrane</keyword>
<keyword evidence="2" id="KW-1003">Cell membrane</keyword>
<organism evidence="8 9">
    <name type="scientific">Paenibacillus enshidis</name>
    <dbReference type="NCBI Taxonomy" id="1458439"/>
    <lineage>
        <taxon>Bacteria</taxon>
        <taxon>Bacillati</taxon>
        <taxon>Bacillota</taxon>
        <taxon>Bacilli</taxon>
        <taxon>Bacillales</taxon>
        <taxon>Paenibacillaceae</taxon>
        <taxon>Paenibacillus</taxon>
    </lineage>
</organism>
<keyword evidence="9" id="KW-1185">Reference proteome</keyword>